<organism evidence="1 2">
    <name type="scientific">Trifolium pratense</name>
    <name type="common">Red clover</name>
    <dbReference type="NCBI Taxonomy" id="57577"/>
    <lineage>
        <taxon>Eukaryota</taxon>
        <taxon>Viridiplantae</taxon>
        <taxon>Streptophyta</taxon>
        <taxon>Embryophyta</taxon>
        <taxon>Tracheophyta</taxon>
        <taxon>Spermatophyta</taxon>
        <taxon>Magnoliopsida</taxon>
        <taxon>eudicotyledons</taxon>
        <taxon>Gunneridae</taxon>
        <taxon>Pentapetalae</taxon>
        <taxon>rosids</taxon>
        <taxon>fabids</taxon>
        <taxon>Fabales</taxon>
        <taxon>Fabaceae</taxon>
        <taxon>Papilionoideae</taxon>
        <taxon>50 kb inversion clade</taxon>
        <taxon>NPAAA clade</taxon>
        <taxon>Hologalegina</taxon>
        <taxon>IRL clade</taxon>
        <taxon>Trifolieae</taxon>
        <taxon>Trifolium</taxon>
    </lineage>
</organism>
<proteinExistence type="predicted"/>
<keyword evidence="2" id="KW-1185">Reference proteome</keyword>
<accession>A0ACB0IAN7</accession>
<evidence type="ECO:0000313" key="2">
    <source>
        <dbReference type="Proteomes" id="UP001177021"/>
    </source>
</evidence>
<reference evidence="1" key="1">
    <citation type="submission" date="2023-10" db="EMBL/GenBank/DDBJ databases">
        <authorList>
            <person name="Rodriguez Cubillos JULIANA M."/>
            <person name="De Vega J."/>
        </authorList>
    </citation>
    <scope>NUCLEOTIDE SEQUENCE</scope>
</reference>
<name>A0ACB0IAN7_TRIPR</name>
<evidence type="ECO:0000313" key="1">
    <source>
        <dbReference type="EMBL" id="CAJ2629094.1"/>
    </source>
</evidence>
<dbReference type="Proteomes" id="UP001177021">
    <property type="component" value="Unassembled WGS sequence"/>
</dbReference>
<dbReference type="EMBL" id="CASHSV030000001">
    <property type="protein sequence ID" value="CAJ2629094.1"/>
    <property type="molecule type" value="Genomic_DNA"/>
</dbReference>
<protein>
    <submittedName>
        <fullName evidence="1">Uncharacterized protein</fullName>
    </submittedName>
</protein>
<gene>
    <name evidence="1" type="ORF">MILVUS5_LOCUS1163</name>
</gene>
<comment type="caution">
    <text evidence="1">The sequence shown here is derived from an EMBL/GenBank/DDBJ whole genome shotgun (WGS) entry which is preliminary data.</text>
</comment>
<sequence>MMAYHGSIFTIFILLFALLAIASASDYGYGSTPNIERSKPKIELDNKTSSIKLDYEVSKPKIDYEHSLTPKIEKSKSETVSKSNLTKSHYEILKLETDYGYNPTPKIEKLKSEAVYTINHTKSDNKISKPKINYGYGPTPKFEKPGPKEIYTTDYDDPESETDYVYSPTPKIEKLKSKVVYKPNTTKPDYELPRPKTNYAYPPIPKIEKSKPKTDYKLRPTELDNEVPKPKESNKLQQPTTTIGVQGVILCKSGSNYFPIQGAVARVTCECVNELGNKTSHISKLSHATDNKGYYFAKMGSKLKINGCKAYLESSPLEICKVPTNVNHGISGATLSSYRLLENNVKLYTVAPFFYTSHLTT</sequence>